<dbReference type="AlphaFoldDB" id="A0A9E2KG49"/>
<name>A0A9E2KG49_9BACE</name>
<evidence type="ECO:0000313" key="1">
    <source>
        <dbReference type="EMBL" id="MBU3813536.1"/>
    </source>
</evidence>
<protein>
    <submittedName>
        <fullName evidence="1">Uncharacterized protein</fullName>
    </submittedName>
</protein>
<accession>A0A9E2KG49</accession>
<gene>
    <name evidence="1" type="ORF">H9791_03385</name>
</gene>
<organism evidence="1 2">
    <name type="scientific">Candidatus Bacteroides intestinipullorum</name>
    <dbReference type="NCBI Taxonomy" id="2838471"/>
    <lineage>
        <taxon>Bacteria</taxon>
        <taxon>Pseudomonadati</taxon>
        <taxon>Bacteroidota</taxon>
        <taxon>Bacteroidia</taxon>
        <taxon>Bacteroidales</taxon>
        <taxon>Bacteroidaceae</taxon>
        <taxon>Bacteroides</taxon>
    </lineage>
</organism>
<comment type="caution">
    <text evidence="1">The sequence shown here is derived from an EMBL/GenBank/DDBJ whole genome shotgun (WGS) entry which is preliminary data.</text>
</comment>
<dbReference type="EMBL" id="JAHLFO010000040">
    <property type="protein sequence ID" value="MBU3813536.1"/>
    <property type="molecule type" value="Genomic_DNA"/>
</dbReference>
<evidence type="ECO:0000313" key="2">
    <source>
        <dbReference type="Proteomes" id="UP000824236"/>
    </source>
</evidence>
<dbReference type="Proteomes" id="UP000824236">
    <property type="component" value="Unassembled WGS sequence"/>
</dbReference>
<sequence>MYIQLKNSPSAPVLISRRLFKAMEFKGPSPWFIIITRIRGTDNFALVPVERSDTFKTQCCMVLPVHGNRRTPASFRWTIPSLDYFLGVTGTNIINNKIIKVKEITTSKRKCFKICTD</sequence>
<proteinExistence type="predicted"/>
<reference evidence="1" key="1">
    <citation type="journal article" date="2021" name="PeerJ">
        <title>Extensive microbial diversity within the chicken gut microbiome revealed by metagenomics and culture.</title>
        <authorList>
            <person name="Gilroy R."/>
            <person name="Ravi A."/>
            <person name="Getino M."/>
            <person name="Pursley I."/>
            <person name="Horton D.L."/>
            <person name="Alikhan N.F."/>
            <person name="Baker D."/>
            <person name="Gharbi K."/>
            <person name="Hall N."/>
            <person name="Watson M."/>
            <person name="Adriaenssens E.M."/>
            <person name="Foster-Nyarko E."/>
            <person name="Jarju S."/>
            <person name="Secka A."/>
            <person name="Antonio M."/>
            <person name="Oren A."/>
            <person name="Chaudhuri R.R."/>
            <person name="La Ragione R."/>
            <person name="Hildebrand F."/>
            <person name="Pallen M.J."/>
        </authorList>
    </citation>
    <scope>NUCLEOTIDE SEQUENCE</scope>
    <source>
        <strain evidence="1">B3-3758</strain>
    </source>
</reference>
<reference evidence="1" key="2">
    <citation type="submission" date="2021-04" db="EMBL/GenBank/DDBJ databases">
        <authorList>
            <person name="Gilroy R."/>
        </authorList>
    </citation>
    <scope>NUCLEOTIDE SEQUENCE</scope>
    <source>
        <strain evidence="1">B3-3758</strain>
    </source>
</reference>